<dbReference type="RefSeq" id="WP_066231995.1">
    <property type="nucleotide sequence ID" value="NZ_CP066701.1"/>
</dbReference>
<evidence type="ECO:0000313" key="3">
    <source>
        <dbReference type="EMBL" id="QQX26875.1"/>
    </source>
</evidence>
<dbReference type="STRING" id="46224.B4102_0626"/>
<dbReference type="InterPro" id="IPR050982">
    <property type="entry name" value="Auxin_biosynth/cation_transpt"/>
</dbReference>
<name>A0A150KYE5_9BACI</name>
<reference evidence="2 4" key="1">
    <citation type="submission" date="2016-01" db="EMBL/GenBank/DDBJ databases">
        <title>Genome Sequences of Twelve Sporeforming Bacillus Species Isolated from Foods.</title>
        <authorList>
            <person name="Berendsen E.M."/>
            <person name="Wells-Bennik M.H."/>
            <person name="Krawcyk A.O."/>
            <person name="De Jong A."/>
            <person name="Holsappel S."/>
            <person name="Eijlander R.T."/>
            <person name="Kuipers O.P."/>
        </authorList>
    </citation>
    <scope>NUCLEOTIDE SEQUENCE [LARGE SCALE GENOMIC DNA]</scope>
    <source>
        <strain evidence="2 4">B4102</strain>
    </source>
</reference>
<evidence type="ECO:0000313" key="4">
    <source>
        <dbReference type="Proteomes" id="UP000075666"/>
    </source>
</evidence>
<dbReference type="PATRIC" id="fig|46224.3.peg.3307"/>
<dbReference type="EMBL" id="LQYN01000058">
    <property type="protein sequence ID" value="KYD04442.1"/>
    <property type="molecule type" value="Genomic_DNA"/>
</dbReference>
<dbReference type="PANTHER" id="PTHR43539">
    <property type="entry name" value="FLAVIN-BINDING MONOOXYGENASE-LIKE PROTEIN (AFU_ORTHOLOGUE AFUA_4G09220)"/>
    <property type="match status" value="1"/>
</dbReference>
<dbReference type="PANTHER" id="PTHR43539:SF78">
    <property type="entry name" value="FLAVIN-CONTAINING MONOOXYGENASE"/>
    <property type="match status" value="1"/>
</dbReference>
<evidence type="ECO:0000313" key="2">
    <source>
        <dbReference type="EMBL" id="KYD04442.1"/>
    </source>
</evidence>
<proteinExistence type="predicted"/>
<dbReference type="OrthoDB" id="9773233at2"/>
<dbReference type="PRINTS" id="PR00368">
    <property type="entry name" value="FADPNR"/>
</dbReference>
<dbReference type="AlphaFoldDB" id="A0A150KYE5"/>
<accession>A0A150KYE5</accession>
<dbReference type="PRINTS" id="PR00411">
    <property type="entry name" value="PNDRDTASEI"/>
</dbReference>
<evidence type="ECO:0000313" key="5">
    <source>
        <dbReference type="Proteomes" id="UP000595512"/>
    </source>
</evidence>
<dbReference type="Gene3D" id="3.50.50.60">
    <property type="entry name" value="FAD/NAD(P)-binding domain"/>
    <property type="match status" value="1"/>
</dbReference>
<dbReference type="Pfam" id="PF13738">
    <property type="entry name" value="Pyr_redox_3"/>
    <property type="match status" value="1"/>
</dbReference>
<dbReference type="EMBL" id="CP066701">
    <property type="protein sequence ID" value="QQX26875.1"/>
    <property type="molecule type" value="Genomic_DNA"/>
</dbReference>
<keyword evidence="1" id="KW-0560">Oxidoreductase</keyword>
<dbReference type="GeneID" id="62500235"/>
<sequence>MKMEWIEIKPTCCQAEKELKDTNNGESKHLPVAIIGAGPVGLAAAAHLVRYNQQFILLESGSQVGANILTWGHVRVFSPWRYNIDKFASKLLKKQDWNEPDLNELPTGKDLVEQYLKPLANTPEIKNSLFVNTKVLSISRKSMDKMKTANREKQPFVIIAEQNREFKQFEVRAVIDATGTWGNPNPANSNGIWLKGEEGIKNQIFYGIPDILGVEKNRYLNKRVAVIGSGHSAINSLLELAKIKDEYPATEIVWVLRKERVENAYGGEELDALEARGDLGSRIHKLVDSGVVQVITPFMIQYVKGKNGKIELVGETKGDLKTYSDIDEMIVNTGNRPDFSILREVRTSIDTATESVKALAPLIDPNIHSCGTVRPHGEKELRQPEKDFYIVGAKSYGRAPTFLMATGYEQVRSVVAYLSGDYGASEKVELELPETGVCSTNLKVTNASCSSNSCC</sequence>
<reference evidence="3 5" key="2">
    <citation type="submission" date="2020-12" db="EMBL/GenBank/DDBJ databases">
        <title>Taxonomic evaluation of the Bacillus sporothermodurans group of bacteria based on whole genome sequences.</title>
        <authorList>
            <person name="Fiedler G."/>
            <person name="Herbstmann A.-D."/>
            <person name="Doll E."/>
            <person name="Wenning M."/>
            <person name="Brinks E."/>
            <person name="Kabisch J."/>
            <person name="Breitenwieser F."/>
            <person name="Lappann M."/>
            <person name="Boehnlein C."/>
            <person name="Franz C."/>
        </authorList>
    </citation>
    <scope>NUCLEOTIDE SEQUENCE [LARGE SCALE GENOMIC DNA]</scope>
    <source>
        <strain evidence="3 5">DSM 10599</strain>
    </source>
</reference>
<dbReference type="Proteomes" id="UP000595512">
    <property type="component" value="Chromosome"/>
</dbReference>
<protein>
    <submittedName>
        <fullName evidence="3">NAD(P)-binding domain-containing protein</fullName>
    </submittedName>
</protein>
<gene>
    <name evidence="2" type="ORF">B4102_0626</name>
    <name evidence="3" type="ORF">JGZ69_08905</name>
</gene>
<evidence type="ECO:0000256" key="1">
    <source>
        <dbReference type="ARBA" id="ARBA00023002"/>
    </source>
</evidence>
<dbReference type="Proteomes" id="UP000075666">
    <property type="component" value="Unassembled WGS sequence"/>
</dbReference>
<dbReference type="GO" id="GO:0004497">
    <property type="term" value="F:monooxygenase activity"/>
    <property type="evidence" value="ECO:0007669"/>
    <property type="project" value="TreeGrafter"/>
</dbReference>
<keyword evidence="4" id="KW-1185">Reference proteome</keyword>
<organism evidence="2 4">
    <name type="scientific">Heyndrickxia sporothermodurans</name>
    <dbReference type="NCBI Taxonomy" id="46224"/>
    <lineage>
        <taxon>Bacteria</taxon>
        <taxon>Bacillati</taxon>
        <taxon>Bacillota</taxon>
        <taxon>Bacilli</taxon>
        <taxon>Bacillales</taxon>
        <taxon>Bacillaceae</taxon>
        <taxon>Heyndrickxia</taxon>
    </lineage>
</organism>
<dbReference type="SUPFAM" id="SSF51905">
    <property type="entry name" value="FAD/NAD(P)-binding domain"/>
    <property type="match status" value="1"/>
</dbReference>
<dbReference type="GO" id="GO:0050660">
    <property type="term" value="F:flavin adenine dinucleotide binding"/>
    <property type="evidence" value="ECO:0007669"/>
    <property type="project" value="TreeGrafter"/>
</dbReference>
<dbReference type="InterPro" id="IPR036188">
    <property type="entry name" value="FAD/NAD-bd_sf"/>
</dbReference>
<dbReference type="KEGG" id="hspo:JGZ69_08905"/>